<gene>
    <name evidence="1" type="ORF">JCM19235_5131</name>
</gene>
<proteinExistence type="predicted"/>
<evidence type="ECO:0000313" key="1">
    <source>
        <dbReference type="EMBL" id="GAL16582.1"/>
    </source>
</evidence>
<dbReference type="PANTHER" id="PTHR43513">
    <property type="entry name" value="DIHYDROOROTATE DEHYDROGENASE B (NAD(+)), ELECTRON TRANSFER SUBUNIT"/>
    <property type="match status" value="1"/>
</dbReference>
<dbReference type="Proteomes" id="UP000029228">
    <property type="component" value="Unassembled WGS sequence"/>
</dbReference>
<reference evidence="1 2" key="1">
    <citation type="submission" date="2014-09" db="EMBL/GenBank/DDBJ databases">
        <title>Vibrio maritimus JCM 19235. (C45) whole genome shotgun sequence.</title>
        <authorList>
            <person name="Sawabe T."/>
            <person name="Meirelles P."/>
            <person name="Nakanishi M."/>
            <person name="Sayaka M."/>
            <person name="Hattori M."/>
            <person name="Ohkuma M."/>
        </authorList>
    </citation>
    <scope>NUCLEOTIDE SEQUENCE [LARGE SCALE GENOMIC DNA]</scope>
    <source>
        <strain evidence="2">JCM19235</strain>
    </source>
</reference>
<name>A0A090SAK1_9VIBR</name>
<dbReference type="EMBL" id="BBMR01000001">
    <property type="protein sequence ID" value="GAL16582.1"/>
    <property type="molecule type" value="Genomic_DNA"/>
</dbReference>
<sequence>MDIILGFHNDKEALFKDEMRAWNNCVNLIATTDIPSEDEFFESGLVTEYLDTVDIREKKDLRVVIVGSPVVIRSVGQIFTELGLTKQQIWVCYERRVSSGNCQCEHCRVTRPFCCQYGPVFRYDKALTMER</sequence>
<accession>A0A090SAK1</accession>
<dbReference type="SUPFAM" id="SSF52343">
    <property type="entry name" value="Ferredoxin reductase-like, C-terminal NADP-linked domain"/>
    <property type="match status" value="1"/>
</dbReference>
<organism evidence="1 2">
    <name type="scientific">Vibrio maritimus</name>
    <dbReference type="NCBI Taxonomy" id="990268"/>
    <lineage>
        <taxon>Bacteria</taxon>
        <taxon>Pseudomonadati</taxon>
        <taxon>Pseudomonadota</taxon>
        <taxon>Gammaproteobacteria</taxon>
        <taxon>Vibrionales</taxon>
        <taxon>Vibrionaceae</taxon>
        <taxon>Vibrio</taxon>
    </lineage>
</organism>
<dbReference type="PANTHER" id="PTHR43513:SF1">
    <property type="entry name" value="ANAEROBIC SULFITE REDUCTASE SUBUNIT B"/>
    <property type="match status" value="1"/>
</dbReference>
<keyword evidence="2" id="KW-1185">Reference proteome</keyword>
<protein>
    <submittedName>
        <fullName evidence="1">Anaerobic sulfite reductase subunit B</fullName>
    </submittedName>
</protein>
<comment type="caution">
    <text evidence="1">The sequence shown here is derived from an EMBL/GenBank/DDBJ whole genome shotgun (WGS) entry which is preliminary data.</text>
</comment>
<evidence type="ECO:0000313" key="2">
    <source>
        <dbReference type="Proteomes" id="UP000029228"/>
    </source>
</evidence>
<dbReference type="InterPro" id="IPR050353">
    <property type="entry name" value="PyrK_electron_transfer"/>
</dbReference>
<dbReference type="AlphaFoldDB" id="A0A090SAK1"/>
<dbReference type="OrthoDB" id="9796486at2"/>
<dbReference type="Gene3D" id="3.40.50.80">
    <property type="entry name" value="Nucleotide-binding domain of ferredoxin-NADP reductase (FNR) module"/>
    <property type="match status" value="1"/>
</dbReference>
<dbReference type="STRING" id="990268.JCM19235_5131"/>
<dbReference type="InterPro" id="IPR039261">
    <property type="entry name" value="FNR_nucleotide-bd"/>
</dbReference>